<sequence length="2305" mass="257592">MVAKEAIPDGDNIAHTSDASPRSDSNPISYSSMKEYVRLQKGSRPITSVLIANNGISAVKAIRSIRSWSYEMFANEHVVTFVVMATPEDLKANAEYIRMAEHVVEVPGGSNNHNYANVPLIIEIAERFNVDAVWAGWGHASENPLLPDSLLQTERKIIFIGPPSKPMRALGDKIGSTIIAQSAKVPTIAWNGDGMEVDYRAHDGIPDEIYKAAMLRDGQHCLEECKRIGFPVMIKASEGGGGKGIRKCHEESQVLSAWEAVRGEIPGSPIFVMKLAPKSRHLEVQLLSDTYGNAVALSGRDCSIQRRHQKIVEEGPVIAPSEEVWENMMRAATRLAKEVNYVNAGTVEYLFSELPEDNGNAYFFLELNPRLQVEHPVTEMITHVNLPAAQLQVAMGIPLYCIPDVRRLYNKHPFETTPIDFDTEKQKAPHGHVIAARITAEDPNAGFQPTSGAIQELNFRSTPDVWGYFSVDSSGQVHEFADSQIGHLFSWAPSREKARKNMILALKELSIRGDIHTTVEYIVNMMESDDFKYNRISTSWLDDRISHHNEVRLQGRPDPLMVALVGAVCCAYQASNALQEEYVSQIERGQLPHHDLLSQEESLELIYEGIKYNIKACRSGPIQFTLFCNDSYVQLEIRTLSDGGFLVLLNGKSHVAYATKEAQGLRLVVDSHTCVFTKEYDPTRLVTNTAGKLARYLVDDGASLRRGMPFAEIEVMKMYMPLLTPEAGVIRLLKSEGAVLAPGDCIATMELDNPSCVKKSDVYMGKVPSSENSNGNSTKAVHKMRKTLAVLKSVLQGFFAPEDFTQKALVGLFSALNEPLLPVEEIEEAMSSLAGRIPLDVFARITNKIHTFKKAVTEDPTATHEFNVAEVIEIIDEHTKSLETERQRSDFEASVMSIREIATKYRDGLQSGEESVLTELINEYFTVESVYANSHNAEDVVMALRQQNSTDLNRVFAIARSHQALEAKNRLLLQLLAQMKRGTPRNSKNSAALVPLLENLATFKEKQYSLVALEARQLLIDNKMPSYRDRLSQVEKVLKAYIADDSSTDLSTACSNLLDQSLPLFDLLISLLDHEEQQIRELALELYVLRVYRSYVIESIETISFNDVFAKTFQFKSPVVDALAVGVAPAESYDDLASLLRRNSSASLHDLHNSEESSHVQESVEKKLPKPVESYQKISPNFERHGAIVRLDNFMAFQKAFIDIMTLFPLAKKTLSVRKDPLMNVLHVLLVNEPMEETVLLENAQAYLKSVDQDLRAHNIRRVTFSVRPQDIENVSVRNADMALYPNIYTFPGRLNYSEDKILRHIEAPLAYKLELRRLQNYSVTPLTSENKNVHLYLAKMKESDSHIVTNRFQRIFVRAIVRQLDHDGSGSRSQYDAYPGPERSLVDALNALEVNMANPLVKKSSMPTKNNHVYLNILPQAIVDPQYLEGVIRILAYRYAERLEQLGVTTVELKIIARFNSEAPAIPVRLVAENPTGYVVRVQAYVEAAGHNEPIFTSIGDETHGELDGMPITTPYPVVFPFDKKREMAKVMSNTVYVYDFLELIEYNLLRQWRKYVQQRTRGGGSKIAIPNLLMETRELILDATGKALTETTRPRGQNDIGMVAWLLTLYTPEFQDGREIIVIANDITFKAGSFGTREDTLFDLASKLARSKGIPRLFFSANAGARIGIAESIKALYRICWKDASNPTKGFEYLYLTPEDYKVASAEGSVNAELLITSTGEERYVLKDIVGREIDLGVECLRGSGTIAGETSRAYKNVFTLTYACGRSVGIGAYLVRLGQRTVQNATHSPIILTGYQALNKLMGKEVYTSNDQLGGVRIMHTNGVTHLTAKNHMSGIYSILEWLSFVPAIRRGPLPIRDLTGVDELERTVDFCPKDKSSQYDPRALLAGKIDEVTGKWVSGLLDKDSFRETLDGWAKSVIVGRGRLGGIPCGVVVSEVRTSEKIIPADPATPASQENLMQQAGQVWFPDSAHKTATAIKDFNGEDLPLFILANWRGFSGGQRDMFDEVLKFGAAIVDGLVNYEQPVFVYIPPFAELRGGAWAVVDPTINEGIMEMYADPQARGGVLEPAGLIEIKYRKKQLLETMHRLDDKLKQLTVRLAELTPVEKKIEGAKILEEIKTREEMLLPIYVQVATEFGDLHDTPGRMKSVGCIRQIIPWTNSRKFFYWRLKRQLAEFSLRRQIVAASAGGPRATTFVSSEQVLKGWLTEAVNGGRVPRQQNVSVSELWAHCDSDVLLWLSSDKEWIASRVASLQQEQMASQVVEIGRKDPKAAVAGILEVLNLLSDKDRDEAVAALRRGSIFHK</sequence>
<reference evidence="1 2" key="1">
    <citation type="journal article" date="2022" name="bioRxiv">
        <title>The genome of the oomycete Peronosclerospora sorghi, a cosmopolitan pathogen of maize and sorghum, is inflated with dispersed pseudogenes.</title>
        <authorList>
            <person name="Fletcher K."/>
            <person name="Martin F."/>
            <person name="Isakeit T."/>
            <person name="Cavanaugh K."/>
            <person name="Magill C."/>
            <person name="Michelmore R."/>
        </authorList>
    </citation>
    <scope>NUCLEOTIDE SEQUENCE [LARGE SCALE GENOMIC DNA]</scope>
    <source>
        <strain evidence="1">P6</strain>
    </source>
</reference>
<name>A0ACC0WF05_9STRA</name>
<proteinExistence type="predicted"/>
<comment type="caution">
    <text evidence="1">The sequence shown here is derived from an EMBL/GenBank/DDBJ whole genome shotgun (WGS) entry which is preliminary data.</text>
</comment>
<evidence type="ECO:0000313" key="1">
    <source>
        <dbReference type="EMBL" id="KAI9916636.1"/>
    </source>
</evidence>
<protein>
    <submittedName>
        <fullName evidence="1">Uncharacterized protein</fullName>
    </submittedName>
</protein>
<keyword evidence="2" id="KW-1185">Reference proteome</keyword>
<dbReference type="EMBL" id="CM047581">
    <property type="protein sequence ID" value="KAI9916636.1"/>
    <property type="molecule type" value="Genomic_DNA"/>
</dbReference>
<accession>A0ACC0WF05</accession>
<dbReference type="Proteomes" id="UP001163321">
    <property type="component" value="Chromosome 2"/>
</dbReference>
<organism evidence="1 2">
    <name type="scientific">Peronosclerospora sorghi</name>
    <dbReference type="NCBI Taxonomy" id="230839"/>
    <lineage>
        <taxon>Eukaryota</taxon>
        <taxon>Sar</taxon>
        <taxon>Stramenopiles</taxon>
        <taxon>Oomycota</taxon>
        <taxon>Peronosporomycetes</taxon>
        <taxon>Peronosporales</taxon>
        <taxon>Peronosporaceae</taxon>
        <taxon>Peronosclerospora</taxon>
    </lineage>
</organism>
<evidence type="ECO:0000313" key="2">
    <source>
        <dbReference type="Proteomes" id="UP001163321"/>
    </source>
</evidence>
<gene>
    <name evidence="1" type="ORF">PsorP6_016739</name>
</gene>